<reference evidence="1" key="1">
    <citation type="journal article" date="2015" name="Nature">
        <title>Complex archaea that bridge the gap between prokaryotes and eukaryotes.</title>
        <authorList>
            <person name="Spang A."/>
            <person name="Saw J.H."/>
            <person name="Jorgensen S.L."/>
            <person name="Zaremba-Niedzwiedzka K."/>
            <person name="Martijn J."/>
            <person name="Lind A.E."/>
            <person name="van Eijk R."/>
            <person name="Schleper C."/>
            <person name="Guy L."/>
            <person name="Ettema T.J."/>
        </authorList>
    </citation>
    <scope>NUCLEOTIDE SEQUENCE</scope>
</reference>
<accession>A0A0F9BJS0</accession>
<comment type="caution">
    <text evidence="1">The sequence shown here is derived from an EMBL/GenBank/DDBJ whole genome shotgun (WGS) entry which is preliminary data.</text>
</comment>
<gene>
    <name evidence="1" type="ORF">LCGC14_2781290</name>
</gene>
<protein>
    <submittedName>
        <fullName evidence="1">Uncharacterized protein</fullName>
    </submittedName>
</protein>
<name>A0A0F9BJS0_9ZZZZ</name>
<feature type="non-terminal residue" evidence="1">
    <location>
        <position position="69"/>
    </location>
</feature>
<sequence>MRTTINIQDDLMDRLLSGTKAKTVPSRVLWSCHACSAGVGVRSDWDVCESRSSEASGAARSKAVRILRK</sequence>
<evidence type="ECO:0000313" key="1">
    <source>
        <dbReference type="EMBL" id="KKK84641.1"/>
    </source>
</evidence>
<organism evidence="1">
    <name type="scientific">marine sediment metagenome</name>
    <dbReference type="NCBI Taxonomy" id="412755"/>
    <lineage>
        <taxon>unclassified sequences</taxon>
        <taxon>metagenomes</taxon>
        <taxon>ecological metagenomes</taxon>
    </lineage>
</organism>
<proteinExistence type="predicted"/>
<dbReference type="EMBL" id="LAZR01051680">
    <property type="protein sequence ID" value="KKK84641.1"/>
    <property type="molecule type" value="Genomic_DNA"/>
</dbReference>
<dbReference type="AlphaFoldDB" id="A0A0F9BJS0"/>